<evidence type="ECO:0000313" key="4">
    <source>
        <dbReference type="EMBL" id="KAI6777752.1"/>
    </source>
</evidence>
<gene>
    <name evidence="4" type="ORF">J7T54_000397</name>
</gene>
<feature type="compositionally biased region" description="Low complexity" evidence="2">
    <location>
        <begin position="154"/>
        <end position="172"/>
    </location>
</feature>
<feature type="compositionally biased region" description="Low complexity" evidence="2">
    <location>
        <begin position="285"/>
        <end position="316"/>
    </location>
</feature>
<dbReference type="GeneID" id="75826916"/>
<feature type="region of interest" description="Disordered" evidence="2">
    <location>
        <begin position="285"/>
        <end position="318"/>
    </location>
</feature>
<keyword evidence="5" id="KW-1185">Reference proteome</keyword>
<accession>A0A9Q0B7Y5</accession>
<dbReference type="GO" id="GO:0016491">
    <property type="term" value="F:oxidoreductase activity"/>
    <property type="evidence" value="ECO:0007669"/>
    <property type="project" value="UniProtKB-KW"/>
</dbReference>
<evidence type="ECO:0000256" key="2">
    <source>
        <dbReference type="SAM" id="MobiDB-lite"/>
    </source>
</evidence>
<dbReference type="InterPro" id="IPR003819">
    <property type="entry name" value="TauD/TfdA-like"/>
</dbReference>
<dbReference type="InterPro" id="IPR042098">
    <property type="entry name" value="TauD-like_sf"/>
</dbReference>
<dbReference type="AlphaFoldDB" id="A0A9Q0B7Y5"/>
<dbReference type="EMBL" id="JAGIXG020000111">
    <property type="protein sequence ID" value="KAI6777752.1"/>
    <property type="molecule type" value="Genomic_DNA"/>
</dbReference>
<name>A0A9Q0B7Y5_9HYPO</name>
<keyword evidence="1" id="KW-0560">Oxidoreductase</keyword>
<reference evidence="4" key="2">
    <citation type="submission" date="2022-07" db="EMBL/GenBank/DDBJ databases">
        <authorList>
            <person name="Goncalves M.F.M."/>
            <person name="Hilario S."/>
            <person name="Van De Peer Y."/>
            <person name="Esteves A.C."/>
            <person name="Alves A."/>
        </authorList>
    </citation>
    <scope>NUCLEOTIDE SEQUENCE</scope>
    <source>
        <strain evidence="4">MUM 19.33</strain>
    </source>
</reference>
<feature type="compositionally biased region" description="Polar residues" evidence="2">
    <location>
        <begin position="173"/>
        <end position="184"/>
    </location>
</feature>
<dbReference type="OrthoDB" id="2960375at2759"/>
<protein>
    <recommendedName>
        <fullName evidence="3">TauD/TfdA-like domain-containing protein</fullName>
    </recommendedName>
</protein>
<evidence type="ECO:0000256" key="1">
    <source>
        <dbReference type="ARBA" id="ARBA00023002"/>
    </source>
</evidence>
<sequence length="406" mass="44084">MNRFMHQTRPYLLGQRKSPFAWNACAMTAATWSRSPPSSTSGSSVLGSHRRLATHAAIPSSSSSLSALSPLSVPQLTAPDPSYATHRSHLRQVAAHLEEHGILKISLRFPDTSSAFLHQLLLGLHAHEGHQLPISHSAGRGWFWDVRPVDPASFSSSTSAPSSSSSDFSSESLPTAYQSGSAHQARSETMGEFPWHTDCSYENPPPRYFALQVLQHDRRGGGTLSVMDVRRLVSTGEHLSPAARAVLATPQFRMAIPPEFIKDPCRDSIVGSLLAIEPTAAATAETSRLLGGPGGSLPSPSSPPSADAESSPASHSVASKWMRTSMRFRGDIITPLTDEAAQALDELDAALCRAGGQSRYTMHLSSHDMPTGTILLVDNRRWLHARNEVRDAQRHLRRVRWDAVAF</sequence>
<dbReference type="RefSeq" id="XP_051358608.1">
    <property type="nucleotide sequence ID" value="XM_051510495.1"/>
</dbReference>
<dbReference type="Pfam" id="PF02668">
    <property type="entry name" value="TauD"/>
    <property type="match status" value="1"/>
</dbReference>
<feature type="domain" description="TauD/TfdA-like" evidence="3">
    <location>
        <begin position="337"/>
        <end position="399"/>
    </location>
</feature>
<feature type="region of interest" description="Disordered" evidence="2">
    <location>
        <begin position="154"/>
        <end position="189"/>
    </location>
</feature>
<comment type="caution">
    <text evidence="4">The sequence shown here is derived from an EMBL/GenBank/DDBJ whole genome shotgun (WGS) entry which is preliminary data.</text>
</comment>
<reference evidence="4" key="1">
    <citation type="journal article" date="2021" name="J Fungi (Basel)">
        <title>Genomic and Metabolomic Analyses of the Marine Fungus Emericellopsis cladophorae: Insights into Saltwater Adaptability Mechanisms and Its Biosynthetic Potential.</title>
        <authorList>
            <person name="Goncalves M.F.M."/>
            <person name="Hilario S."/>
            <person name="Van de Peer Y."/>
            <person name="Esteves A.C."/>
            <person name="Alves A."/>
        </authorList>
    </citation>
    <scope>NUCLEOTIDE SEQUENCE</scope>
    <source>
        <strain evidence="4">MUM 19.33</strain>
    </source>
</reference>
<evidence type="ECO:0000313" key="5">
    <source>
        <dbReference type="Proteomes" id="UP001055219"/>
    </source>
</evidence>
<dbReference type="SUPFAM" id="SSF51197">
    <property type="entry name" value="Clavaminate synthase-like"/>
    <property type="match status" value="1"/>
</dbReference>
<evidence type="ECO:0000259" key="3">
    <source>
        <dbReference type="Pfam" id="PF02668"/>
    </source>
</evidence>
<dbReference type="Proteomes" id="UP001055219">
    <property type="component" value="Unassembled WGS sequence"/>
</dbReference>
<organism evidence="4 5">
    <name type="scientific">Emericellopsis cladophorae</name>
    <dbReference type="NCBI Taxonomy" id="2686198"/>
    <lineage>
        <taxon>Eukaryota</taxon>
        <taxon>Fungi</taxon>
        <taxon>Dikarya</taxon>
        <taxon>Ascomycota</taxon>
        <taxon>Pezizomycotina</taxon>
        <taxon>Sordariomycetes</taxon>
        <taxon>Hypocreomycetidae</taxon>
        <taxon>Hypocreales</taxon>
        <taxon>Bionectriaceae</taxon>
        <taxon>Emericellopsis</taxon>
    </lineage>
</organism>
<proteinExistence type="predicted"/>
<dbReference type="Gene3D" id="3.60.130.10">
    <property type="entry name" value="Clavaminate synthase-like"/>
    <property type="match status" value="1"/>
</dbReference>